<reference evidence="3" key="4">
    <citation type="submission" date="2025-05" db="UniProtKB">
        <authorList>
            <consortium name="EnsemblFungi"/>
        </authorList>
    </citation>
    <scope>IDENTIFICATION</scope>
    <source>
        <strain evidence="3">isolate 1-1 / race 1 (BBBD)</strain>
    </source>
</reference>
<reference evidence="2" key="1">
    <citation type="submission" date="2009-11" db="EMBL/GenBank/DDBJ databases">
        <authorList>
            <consortium name="The Broad Institute Genome Sequencing Platform"/>
            <person name="Ward D."/>
            <person name="Feldgarden M."/>
            <person name="Earl A."/>
            <person name="Young S.K."/>
            <person name="Zeng Q."/>
            <person name="Koehrsen M."/>
            <person name="Alvarado L."/>
            <person name="Berlin A."/>
            <person name="Bochicchio J."/>
            <person name="Borenstein D."/>
            <person name="Chapman S.B."/>
            <person name="Chen Z."/>
            <person name="Engels R."/>
            <person name="Freedman E."/>
            <person name="Gellesch M."/>
            <person name="Goldberg J."/>
            <person name="Griggs A."/>
            <person name="Gujja S."/>
            <person name="Heilman E."/>
            <person name="Heiman D."/>
            <person name="Hepburn T."/>
            <person name="Howarth C."/>
            <person name="Jen D."/>
            <person name="Larson L."/>
            <person name="Lewis B."/>
            <person name="Mehta T."/>
            <person name="Park D."/>
            <person name="Pearson M."/>
            <person name="Roberts A."/>
            <person name="Saif S."/>
            <person name="Shea T."/>
            <person name="Shenoy N."/>
            <person name="Sisk P."/>
            <person name="Stolte C."/>
            <person name="Sykes S."/>
            <person name="Thomson T."/>
            <person name="Walk T."/>
            <person name="White J."/>
            <person name="Yandava C."/>
            <person name="Izard J."/>
            <person name="Baranova O.V."/>
            <person name="Blanton J.M."/>
            <person name="Tanner A.C."/>
            <person name="Dewhirst F.E."/>
            <person name="Haas B."/>
            <person name="Nusbaum C."/>
            <person name="Birren B."/>
        </authorList>
    </citation>
    <scope>NUCLEOTIDE SEQUENCE [LARGE SCALE GENOMIC DNA]</scope>
    <source>
        <strain evidence="2">1-1 BBBD Race 1</strain>
    </source>
</reference>
<evidence type="ECO:0000313" key="4">
    <source>
        <dbReference type="Proteomes" id="UP000005240"/>
    </source>
</evidence>
<evidence type="ECO:0000313" key="2">
    <source>
        <dbReference type="EMBL" id="OAV86553.1"/>
    </source>
</evidence>
<proteinExistence type="predicted"/>
<dbReference type="EMBL" id="ADAS02001015">
    <property type="protein sequence ID" value="OAV86553.1"/>
    <property type="molecule type" value="Genomic_DNA"/>
</dbReference>
<gene>
    <name evidence="2" type="ORF">PTTG_29838</name>
</gene>
<dbReference type="Proteomes" id="UP000005240">
    <property type="component" value="Unassembled WGS sequence"/>
</dbReference>
<dbReference type="EnsemblFungi" id="PTTG_29838-t43_1">
    <property type="protein sequence ID" value="PTTG_29838-t43_1-p1"/>
    <property type="gene ID" value="PTTG_29838"/>
</dbReference>
<feature type="compositionally biased region" description="Basic and acidic residues" evidence="1">
    <location>
        <begin position="28"/>
        <end position="43"/>
    </location>
</feature>
<keyword evidence="4" id="KW-1185">Reference proteome</keyword>
<evidence type="ECO:0000256" key="1">
    <source>
        <dbReference type="SAM" id="MobiDB-lite"/>
    </source>
</evidence>
<dbReference type="AlphaFoldDB" id="A0A180G3Z8"/>
<organism evidence="2">
    <name type="scientific">Puccinia triticina (isolate 1-1 / race 1 (BBBD))</name>
    <name type="common">Brown leaf rust fungus</name>
    <dbReference type="NCBI Taxonomy" id="630390"/>
    <lineage>
        <taxon>Eukaryota</taxon>
        <taxon>Fungi</taxon>
        <taxon>Dikarya</taxon>
        <taxon>Basidiomycota</taxon>
        <taxon>Pucciniomycotina</taxon>
        <taxon>Pucciniomycetes</taxon>
        <taxon>Pucciniales</taxon>
        <taxon>Pucciniaceae</taxon>
        <taxon>Puccinia</taxon>
    </lineage>
</organism>
<feature type="region of interest" description="Disordered" evidence="1">
    <location>
        <begin position="28"/>
        <end position="53"/>
    </location>
</feature>
<sequence>MSARGTDWLTADQRTKHCCGSVRLPEDENKWEPLIEPGKDRDTTQGSSVQAVEEGVVETQTVTNPGIAPVDKDVGKELLFEEAVESFNPKAKESAVSKEPDFIEFMKAVPNVGNPSTDPKSLLLEQALAAQLSGNAKLANTFLKAIAVLAGTSVVKPSSVQQVEQQVTDGGLEYAD</sequence>
<reference evidence="2" key="2">
    <citation type="submission" date="2016-05" db="EMBL/GenBank/DDBJ databases">
        <title>Comparative analysis highlights variable genome content of wheat rusts and divergence of the mating loci.</title>
        <authorList>
            <person name="Cuomo C.A."/>
            <person name="Bakkeren G."/>
            <person name="Szabo L."/>
            <person name="Khalil H."/>
            <person name="Joly D."/>
            <person name="Goldberg J."/>
            <person name="Young S."/>
            <person name="Zeng Q."/>
            <person name="Fellers J."/>
        </authorList>
    </citation>
    <scope>NUCLEOTIDE SEQUENCE [LARGE SCALE GENOMIC DNA]</scope>
    <source>
        <strain evidence="2">1-1 BBBD Race 1</strain>
    </source>
</reference>
<reference evidence="3 4" key="3">
    <citation type="journal article" date="2017" name="G3 (Bethesda)">
        <title>Comparative analysis highlights variable genome content of wheat rusts and divergence of the mating loci.</title>
        <authorList>
            <person name="Cuomo C.A."/>
            <person name="Bakkeren G."/>
            <person name="Khalil H.B."/>
            <person name="Panwar V."/>
            <person name="Joly D."/>
            <person name="Linning R."/>
            <person name="Sakthikumar S."/>
            <person name="Song X."/>
            <person name="Adiconis X."/>
            <person name="Fan L."/>
            <person name="Goldberg J.M."/>
            <person name="Levin J.Z."/>
            <person name="Young S."/>
            <person name="Zeng Q."/>
            <person name="Anikster Y."/>
            <person name="Bruce M."/>
            <person name="Wang M."/>
            <person name="Yin C."/>
            <person name="McCallum B."/>
            <person name="Szabo L.J."/>
            <person name="Hulbert S."/>
            <person name="Chen X."/>
            <person name="Fellers J.P."/>
        </authorList>
    </citation>
    <scope>NUCLEOTIDE SEQUENCE</scope>
    <source>
        <strain evidence="3">isolate 1-1 / race 1 (BBBD)</strain>
        <strain evidence="4">Isolate 1-1 / race 1 (BBBD)</strain>
    </source>
</reference>
<evidence type="ECO:0000313" key="3">
    <source>
        <dbReference type="EnsemblFungi" id="PTTG_29838-t43_1-p1"/>
    </source>
</evidence>
<protein>
    <submittedName>
        <fullName evidence="2 3">Uncharacterized protein</fullName>
    </submittedName>
</protein>
<name>A0A180G3Z8_PUCT1</name>
<dbReference type="VEuPathDB" id="FungiDB:PTTG_29838"/>
<accession>A0A180G3Z8</accession>